<evidence type="ECO:0000256" key="18">
    <source>
        <dbReference type="ARBA" id="ARBA00024827"/>
    </source>
</evidence>
<dbReference type="PANTHER" id="PTHR24421:SF10">
    <property type="entry name" value="NITRATE_NITRITE SENSOR PROTEIN NARQ"/>
    <property type="match status" value="1"/>
</dbReference>
<evidence type="ECO:0000256" key="6">
    <source>
        <dbReference type="ARBA" id="ARBA00017322"/>
    </source>
</evidence>
<evidence type="ECO:0000256" key="4">
    <source>
        <dbReference type="ARBA" id="ARBA00004496"/>
    </source>
</evidence>
<dbReference type="PROSITE" id="PS50109">
    <property type="entry name" value="HIS_KIN"/>
    <property type="match status" value="1"/>
</dbReference>
<evidence type="ECO:0000256" key="14">
    <source>
        <dbReference type="ARBA" id="ARBA00022840"/>
    </source>
</evidence>
<dbReference type="Pfam" id="PF00672">
    <property type="entry name" value="HAMP"/>
    <property type="match status" value="1"/>
</dbReference>
<dbReference type="AlphaFoldDB" id="A0A0B5FEA5"/>
<dbReference type="Gene3D" id="6.10.340.10">
    <property type="match status" value="1"/>
</dbReference>
<evidence type="ECO:0000256" key="16">
    <source>
        <dbReference type="ARBA" id="ARBA00023012"/>
    </source>
</evidence>
<dbReference type="SUPFAM" id="SSF55874">
    <property type="entry name" value="ATPase domain of HSP90 chaperone/DNA topoisomerase II/histidine kinase"/>
    <property type="match status" value="1"/>
</dbReference>
<dbReference type="InterPro" id="IPR036890">
    <property type="entry name" value="HATPase_C_sf"/>
</dbReference>
<dbReference type="GO" id="GO:0000155">
    <property type="term" value="F:phosphorelay sensor kinase activity"/>
    <property type="evidence" value="ECO:0007669"/>
    <property type="project" value="InterPro"/>
</dbReference>
<dbReference type="InterPro" id="IPR003660">
    <property type="entry name" value="HAMP_dom"/>
</dbReference>
<evidence type="ECO:0000313" key="24">
    <source>
        <dbReference type="Proteomes" id="UP000035036"/>
    </source>
</evidence>
<evidence type="ECO:0000256" key="11">
    <source>
        <dbReference type="ARBA" id="ARBA00022723"/>
    </source>
</evidence>
<evidence type="ECO:0000256" key="5">
    <source>
        <dbReference type="ARBA" id="ARBA00012438"/>
    </source>
</evidence>
<feature type="transmembrane region" description="Helical" evidence="20">
    <location>
        <begin position="181"/>
        <end position="203"/>
    </location>
</feature>
<dbReference type="PRINTS" id="PR00344">
    <property type="entry name" value="BCTRLSENSOR"/>
</dbReference>
<keyword evidence="14" id="KW-0067">ATP-binding</keyword>
<keyword evidence="20" id="KW-1133">Transmembrane helix</keyword>
<dbReference type="InterPro" id="IPR003594">
    <property type="entry name" value="HATPase_dom"/>
</dbReference>
<keyword evidence="13" id="KW-0418">Kinase</keyword>
<dbReference type="GO" id="GO:0051539">
    <property type="term" value="F:4 iron, 4 sulfur cluster binding"/>
    <property type="evidence" value="ECO:0007669"/>
    <property type="project" value="UniProtKB-KW"/>
</dbReference>
<dbReference type="EMBL" id="CP010311">
    <property type="protein sequence ID" value="AJF05618.1"/>
    <property type="molecule type" value="Genomic_DNA"/>
</dbReference>
<evidence type="ECO:0000256" key="7">
    <source>
        <dbReference type="ARBA" id="ARBA00022485"/>
    </source>
</evidence>
<feature type="domain" description="Histidine kinase" evidence="21">
    <location>
        <begin position="376"/>
        <end position="466"/>
    </location>
</feature>
<dbReference type="Pfam" id="PF07730">
    <property type="entry name" value="HisKA_3"/>
    <property type="match status" value="1"/>
</dbReference>
<organism evidence="23 24">
    <name type="scientific">Geoalkalibacter subterraneus</name>
    <dbReference type="NCBI Taxonomy" id="483547"/>
    <lineage>
        <taxon>Bacteria</taxon>
        <taxon>Pseudomonadati</taxon>
        <taxon>Thermodesulfobacteriota</taxon>
        <taxon>Desulfuromonadia</taxon>
        <taxon>Desulfuromonadales</taxon>
        <taxon>Geoalkalibacteraceae</taxon>
        <taxon>Geoalkalibacter</taxon>
    </lineage>
</organism>
<dbReference type="Pfam" id="PF02518">
    <property type="entry name" value="HATPase_c"/>
    <property type="match status" value="1"/>
</dbReference>
<dbReference type="GO" id="GO:0016020">
    <property type="term" value="C:membrane"/>
    <property type="evidence" value="ECO:0007669"/>
    <property type="project" value="UniProtKB-SubCell"/>
</dbReference>
<keyword evidence="17" id="KW-0411">Iron-sulfur</keyword>
<evidence type="ECO:0000256" key="9">
    <source>
        <dbReference type="ARBA" id="ARBA00022553"/>
    </source>
</evidence>
<evidence type="ECO:0000256" key="3">
    <source>
        <dbReference type="ARBA" id="ARBA00004370"/>
    </source>
</evidence>
<keyword evidence="20" id="KW-0812">Transmembrane</keyword>
<keyword evidence="12" id="KW-0547">Nucleotide-binding</keyword>
<evidence type="ECO:0000256" key="15">
    <source>
        <dbReference type="ARBA" id="ARBA00023004"/>
    </source>
</evidence>
<dbReference type="HOGENOM" id="CLU_585063_0_0_7"/>
<feature type="domain" description="HAMP" evidence="22">
    <location>
        <begin position="204"/>
        <end position="257"/>
    </location>
</feature>
<dbReference type="EC" id="2.7.13.3" evidence="5"/>
<evidence type="ECO:0000256" key="12">
    <source>
        <dbReference type="ARBA" id="ARBA00022741"/>
    </source>
</evidence>
<comment type="subcellular location">
    <subcellularLocation>
        <location evidence="4">Cytoplasm</location>
    </subcellularLocation>
    <subcellularLocation>
        <location evidence="3">Membrane</location>
    </subcellularLocation>
</comment>
<evidence type="ECO:0000256" key="17">
    <source>
        <dbReference type="ARBA" id="ARBA00023014"/>
    </source>
</evidence>
<evidence type="ECO:0000256" key="8">
    <source>
        <dbReference type="ARBA" id="ARBA00022490"/>
    </source>
</evidence>
<name>A0A0B5FEA5_9BACT</name>
<dbReference type="PANTHER" id="PTHR24421">
    <property type="entry name" value="NITRATE/NITRITE SENSOR PROTEIN NARX-RELATED"/>
    <property type="match status" value="1"/>
</dbReference>
<keyword evidence="8" id="KW-0963">Cytoplasm</keyword>
<keyword evidence="20" id="KW-0472">Membrane</keyword>
<comment type="function">
    <text evidence="18">Member of the two-component regulatory system NreB/NreC involved in the control of dissimilatory nitrate/nitrite reduction in response to oxygen. NreB functions as a direct oxygen sensor histidine kinase which is autophosphorylated, in the absence of oxygen, probably at the conserved histidine residue, and transfers its phosphate group probably to a conserved aspartate residue of NreC. NreB/NreC activates the expression of the nitrate (narGHJI) and nitrite (nir) reductase operons, as well as the putative nitrate transporter gene narT.</text>
</comment>
<dbReference type="CDD" id="cd06225">
    <property type="entry name" value="HAMP"/>
    <property type="match status" value="1"/>
</dbReference>
<dbReference type="Gene3D" id="3.30.565.10">
    <property type="entry name" value="Histidine kinase-like ATPase, C-terminal domain"/>
    <property type="match status" value="1"/>
</dbReference>
<dbReference type="PROSITE" id="PS50885">
    <property type="entry name" value="HAMP"/>
    <property type="match status" value="1"/>
</dbReference>
<sequence>MRAAAFYATLTGMRLTLKQQIVLAPATVLTLTSLLLIFLQYTYWDLSVKRQQERKITQTFVALAEADLSAQRIQGLIAHVNRVGRFDVAEMETLSELHKHLAGAVNRINNLMPLPENTRALLKQTVTDLDPKRGYDALRFKAALELLRPQLVTLAEMSQERRTSLRAAHLQDIDELVARTALVALIGIGTSVLLGTFLSLFFARRLLRRIKHLSDSAGRIAKGDLTPPDAPSRVQDELDELAISINQMTDRLIRVVSTEKLLEGAEEERRRIAMDLHDQSLSDLSDVLRALQHLRCQGENQSEVERIEEDLQRAIANLRDVMENLHPQTLDILGLGAALQSHFERHLDKGGLPEYHLYVSPKVESLNLSRLCRLSLYRIALEAVHNVIKHSQAGRYEVTLDRRDNDVVLIVEDNGTGFDYSQASRGEGRGLNNIRERARAIGARAEWGPSRFSHGTRFMLTLPLNGNARQED</sequence>
<keyword evidence="9" id="KW-0597">Phosphoprotein</keyword>
<gene>
    <name evidence="23" type="ORF">GSUB_02230</name>
</gene>
<evidence type="ECO:0000256" key="2">
    <source>
        <dbReference type="ARBA" id="ARBA00001966"/>
    </source>
</evidence>
<keyword evidence="7" id="KW-0004">4Fe-4S</keyword>
<evidence type="ECO:0000256" key="20">
    <source>
        <dbReference type="SAM" id="Phobius"/>
    </source>
</evidence>
<dbReference type="InterPro" id="IPR011712">
    <property type="entry name" value="Sig_transdc_His_kin_sub3_dim/P"/>
</dbReference>
<keyword evidence="16" id="KW-0902">Two-component regulatory system</keyword>
<dbReference type="GO" id="GO:0005524">
    <property type="term" value="F:ATP binding"/>
    <property type="evidence" value="ECO:0007669"/>
    <property type="project" value="UniProtKB-KW"/>
</dbReference>
<dbReference type="InterPro" id="IPR050482">
    <property type="entry name" value="Sensor_HK_TwoCompSys"/>
</dbReference>
<feature type="transmembrane region" description="Helical" evidence="20">
    <location>
        <begin position="21"/>
        <end position="44"/>
    </location>
</feature>
<evidence type="ECO:0000259" key="21">
    <source>
        <dbReference type="PROSITE" id="PS50109"/>
    </source>
</evidence>
<dbReference type="SMART" id="SM00304">
    <property type="entry name" value="HAMP"/>
    <property type="match status" value="1"/>
</dbReference>
<evidence type="ECO:0000259" key="22">
    <source>
        <dbReference type="PROSITE" id="PS50885"/>
    </source>
</evidence>
<dbReference type="GO" id="GO:0046983">
    <property type="term" value="F:protein dimerization activity"/>
    <property type="evidence" value="ECO:0007669"/>
    <property type="project" value="InterPro"/>
</dbReference>
<evidence type="ECO:0000256" key="1">
    <source>
        <dbReference type="ARBA" id="ARBA00000085"/>
    </source>
</evidence>
<dbReference type="SUPFAM" id="SSF158472">
    <property type="entry name" value="HAMP domain-like"/>
    <property type="match status" value="1"/>
</dbReference>
<proteinExistence type="predicted"/>
<comment type="cofactor">
    <cofactor evidence="2">
        <name>[4Fe-4S] cluster</name>
        <dbReference type="ChEBI" id="CHEBI:49883"/>
    </cofactor>
</comment>
<dbReference type="STRING" id="483547.GSUB_02230"/>
<protein>
    <recommendedName>
        <fullName evidence="6">Oxygen sensor histidine kinase NreB</fullName>
        <ecNumber evidence="5">2.7.13.3</ecNumber>
    </recommendedName>
    <alternativeName>
        <fullName evidence="19">Nitrogen regulation protein B</fullName>
    </alternativeName>
</protein>
<dbReference type="GO" id="GO:0046872">
    <property type="term" value="F:metal ion binding"/>
    <property type="evidence" value="ECO:0007669"/>
    <property type="project" value="UniProtKB-KW"/>
</dbReference>
<keyword evidence="24" id="KW-1185">Reference proteome</keyword>
<keyword evidence="10" id="KW-0808">Transferase</keyword>
<dbReference type="Proteomes" id="UP000035036">
    <property type="component" value="Chromosome"/>
</dbReference>
<evidence type="ECO:0000313" key="23">
    <source>
        <dbReference type="EMBL" id="AJF05618.1"/>
    </source>
</evidence>
<dbReference type="CDD" id="cd16917">
    <property type="entry name" value="HATPase_UhpB-NarQ-NarX-like"/>
    <property type="match status" value="1"/>
</dbReference>
<dbReference type="GO" id="GO:0005737">
    <property type="term" value="C:cytoplasm"/>
    <property type="evidence" value="ECO:0007669"/>
    <property type="project" value="UniProtKB-SubCell"/>
</dbReference>
<keyword evidence="11" id="KW-0479">Metal-binding</keyword>
<accession>A0A0B5FEA5</accession>
<evidence type="ECO:0000256" key="13">
    <source>
        <dbReference type="ARBA" id="ARBA00022777"/>
    </source>
</evidence>
<reference evidence="23 24" key="1">
    <citation type="journal article" date="2015" name="Genome Announc.">
        <title>Genomes of Geoalkalibacter ferrihydriticus Z-0531T and Geoalkalibacter subterraneus Red1T, Two Haloalkaliphilic Metal-Reducing Deltaproteobacteria.</title>
        <authorList>
            <person name="Badalamenti J.P."/>
            <person name="Krajmalnik-Brown R."/>
            <person name="Torres C.I."/>
            <person name="Bond D.R."/>
        </authorList>
    </citation>
    <scope>NUCLEOTIDE SEQUENCE [LARGE SCALE GENOMIC DNA]</scope>
    <source>
        <strain evidence="23 24">Red1</strain>
    </source>
</reference>
<dbReference type="SMART" id="SM00387">
    <property type="entry name" value="HATPase_c"/>
    <property type="match status" value="1"/>
</dbReference>
<evidence type="ECO:0000256" key="10">
    <source>
        <dbReference type="ARBA" id="ARBA00022679"/>
    </source>
</evidence>
<comment type="catalytic activity">
    <reaction evidence="1">
        <text>ATP + protein L-histidine = ADP + protein N-phospho-L-histidine.</text>
        <dbReference type="EC" id="2.7.13.3"/>
    </reaction>
</comment>
<dbReference type="KEGG" id="gsb:GSUB_02230"/>
<evidence type="ECO:0000256" key="19">
    <source>
        <dbReference type="ARBA" id="ARBA00030800"/>
    </source>
</evidence>
<dbReference type="InterPro" id="IPR005467">
    <property type="entry name" value="His_kinase_dom"/>
</dbReference>
<dbReference type="InterPro" id="IPR004358">
    <property type="entry name" value="Sig_transdc_His_kin-like_C"/>
</dbReference>
<keyword evidence="15" id="KW-0408">Iron</keyword>